<feature type="region of interest" description="Disordered" evidence="1">
    <location>
        <begin position="42"/>
        <end position="62"/>
    </location>
</feature>
<evidence type="ECO:0000256" key="1">
    <source>
        <dbReference type="SAM" id="MobiDB-lite"/>
    </source>
</evidence>
<evidence type="ECO:0000313" key="3">
    <source>
        <dbReference type="Proteomes" id="UP000186657"/>
    </source>
</evidence>
<organism evidence="2 3">
    <name type="scientific">Moorena bouillonii PNG</name>
    <dbReference type="NCBI Taxonomy" id="568701"/>
    <lineage>
        <taxon>Bacteria</taxon>
        <taxon>Bacillati</taxon>
        <taxon>Cyanobacteriota</taxon>
        <taxon>Cyanophyceae</taxon>
        <taxon>Coleofasciculales</taxon>
        <taxon>Coleofasciculaceae</taxon>
        <taxon>Moorena</taxon>
    </lineage>
</organism>
<dbReference type="RefSeq" id="WP_075905520.1">
    <property type="nucleotide sequence ID" value="NZ_MKZS01000001.1"/>
</dbReference>
<accession>A0A1U7NAK2</accession>
<comment type="caution">
    <text evidence="2">The sequence shown here is derived from an EMBL/GenBank/DDBJ whole genome shotgun (WGS) entry which is preliminary data.</text>
</comment>
<dbReference type="AlphaFoldDB" id="A0A1U7NAK2"/>
<protein>
    <submittedName>
        <fullName evidence="2">Uncharacterized protein</fullName>
    </submittedName>
</protein>
<dbReference type="EMBL" id="MKZS01000001">
    <property type="protein sequence ID" value="OLT62965.1"/>
    <property type="molecule type" value="Genomic_DNA"/>
</dbReference>
<reference evidence="2 3" key="1">
    <citation type="submission" date="2016-10" db="EMBL/GenBank/DDBJ databases">
        <title>Comparative genomics uncovers the prolific and rare metabolic potential of the cyanobacterial genus Moorea.</title>
        <authorList>
            <person name="Leao T."/>
            <person name="Castelao G."/>
            <person name="Korobeynikov A."/>
            <person name="Monroe E.A."/>
            <person name="Podell S."/>
            <person name="Glukhov E."/>
            <person name="Allen E."/>
            <person name="Gerwick W.H."/>
            <person name="Gerwick L."/>
        </authorList>
    </citation>
    <scope>NUCLEOTIDE SEQUENCE [LARGE SCALE GENOMIC DNA]</scope>
    <source>
        <strain evidence="2 3">PNG5-198</strain>
    </source>
</reference>
<dbReference type="Proteomes" id="UP000186657">
    <property type="component" value="Unassembled WGS sequence"/>
</dbReference>
<keyword evidence="3" id="KW-1185">Reference proteome</keyword>
<evidence type="ECO:0000313" key="2">
    <source>
        <dbReference type="EMBL" id="OLT62965.1"/>
    </source>
</evidence>
<proteinExistence type="predicted"/>
<gene>
    <name evidence="2" type="ORF">BJP37_31950</name>
</gene>
<name>A0A1U7NAK2_9CYAN</name>
<sequence length="62" mass="6961">MQRGLGGFPHERLHQDIGSLILKIIESAECGQVIDIVMTHNFTPNLDNETPKPDEMVPMAKF</sequence>